<comment type="similarity">
    <text evidence="1 10 11">Belongs to the HAM1 NTPase family.</text>
</comment>
<dbReference type="InterPro" id="IPR029001">
    <property type="entry name" value="ITPase-like_fam"/>
</dbReference>
<feature type="binding site" evidence="10">
    <location>
        <position position="177"/>
    </location>
    <ligand>
        <name>substrate</name>
    </ligand>
</feature>
<dbReference type="PANTHER" id="PTHR11067:SF9">
    <property type="entry name" value="INOSINE TRIPHOSPHATE PYROPHOSPHATASE"/>
    <property type="match status" value="1"/>
</dbReference>
<dbReference type="SUPFAM" id="SSF52972">
    <property type="entry name" value="ITPase-like"/>
    <property type="match status" value="1"/>
</dbReference>
<gene>
    <name evidence="12" type="ordered locus">Bsel_1412</name>
</gene>
<dbReference type="GO" id="GO:0036220">
    <property type="term" value="F:ITP diphosphatase activity"/>
    <property type="evidence" value="ECO:0007669"/>
    <property type="project" value="UniProtKB-UniRule"/>
</dbReference>
<keyword evidence="4 10" id="KW-0547">Nucleotide-binding</keyword>
<dbReference type="FunFam" id="3.90.950.10:FF:000001">
    <property type="entry name" value="dITP/XTP pyrophosphatase"/>
    <property type="match status" value="1"/>
</dbReference>
<evidence type="ECO:0000256" key="1">
    <source>
        <dbReference type="ARBA" id="ARBA00008023"/>
    </source>
</evidence>
<dbReference type="GO" id="GO:0036222">
    <property type="term" value="F:XTP diphosphatase activity"/>
    <property type="evidence" value="ECO:0007669"/>
    <property type="project" value="UniProtKB-UniRule"/>
</dbReference>
<evidence type="ECO:0000256" key="9">
    <source>
        <dbReference type="ARBA" id="ARBA00052017"/>
    </source>
</evidence>
<evidence type="ECO:0000256" key="11">
    <source>
        <dbReference type="RuleBase" id="RU003781"/>
    </source>
</evidence>
<dbReference type="GO" id="GO:0009117">
    <property type="term" value="P:nucleotide metabolic process"/>
    <property type="evidence" value="ECO:0007669"/>
    <property type="project" value="UniProtKB-KW"/>
</dbReference>
<comment type="catalytic activity">
    <reaction evidence="8 10">
        <text>dITP + H2O = dIMP + diphosphate + H(+)</text>
        <dbReference type="Rhea" id="RHEA:28342"/>
        <dbReference type="ChEBI" id="CHEBI:15377"/>
        <dbReference type="ChEBI" id="CHEBI:15378"/>
        <dbReference type="ChEBI" id="CHEBI:33019"/>
        <dbReference type="ChEBI" id="CHEBI:61194"/>
        <dbReference type="ChEBI" id="CHEBI:61382"/>
        <dbReference type="EC" id="3.6.1.66"/>
    </reaction>
</comment>
<dbReference type="EC" id="3.6.1.66" evidence="10"/>
<dbReference type="HOGENOM" id="CLU_082080_0_2_9"/>
<evidence type="ECO:0000256" key="10">
    <source>
        <dbReference type="HAMAP-Rule" id="MF_01405"/>
    </source>
</evidence>
<keyword evidence="6 10" id="KW-0460">Magnesium</keyword>
<dbReference type="GO" id="GO:0035870">
    <property type="term" value="F:dITP diphosphatase activity"/>
    <property type="evidence" value="ECO:0007669"/>
    <property type="project" value="UniProtKB-UniRule"/>
</dbReference>
<evidence type="ECO:0000313" key="13">
    <source>
        <dbReference type="Proteomes" id="UP000000271"/>
    </source>
</evidence>
<feature type="binding site" evidence="10">
    <location>
        <begin position="182"/>
        <end position="183"/>
    </location>
    <ligand>
        <name>substrate</name>
    </ligand>
</feature>
<dbReference type="EMBL" id="CP001791">
    <property type="protein sequence ID" value="ADH98924.1"/>
    <property type="molecule type" value="Genomic_DNA"/>
</dbReference>
<feature type="active site" description="Proton acceptor" evidence="10">
    <location>
        <position position="70"/>
    </location>
</feature>
<evidence type="ECO:0000256" key="7">
    <source>
        <dbReference type="ARBA" id="ARBA00023080"/>
    </source>
</evidence>
<dbReference type="HAMAP" id="MF_01405">
    <property type="entry name" value="Non_canon_purine_NTPase"/>
    <property type="match status" value="1"/>
</dbReference>
<sequence length="207" mass="22666">MKEVMIATRNKGKVAEFEQFFANKGVQVRSLFDAEEIPDIVEDGATFEANAIKKAVTVQEALGITVISDDSGLEVDALDGAPGIYSARYAGLEEKSDEANNAKLLQELEGVEGEERSARFVCVLAAAFPSGVVKTVRGTAEGLIADSLSGTEGFGYDPLFILKGEERTMAHLTKAEKNEKSHRADALKQMDALWDEWLLEHKEEEKR</sequence>
<dbReference type="Gene3D" id="3.90.950.10">
    <property type="match status" value="1"/>
</dbReference>
<proteinExistence type="inferred from homology"/>
<reference evidence="12" key="1">
    <citation type="submission" date="2009-10" db="EMBL/GenBank/DDBJ databases">
        <title>Complete sequence of Bacillus selenitireducens MLS10.</title>
        <authorList>
            <consortium name="US DOE Joint Genome Institute"/>
            <person name="Lucas S."/>
            <person name="Copeland A."/>
            <person name="Lapidus A."/>
            <person name="Glavina del Rio T."/>
            <person name="Dalin E."/>
            <person name="Tice H."/>
            <person name="Bruce D."/>
            <person name="Goodwin L."/>
            <person name="Pitluck S."/>
            <person name="Sims D."/>
            <person name="Brettin T."/>
            <person name="Detter J.C."/>
            <person name="Han C."/>
            <person name="Larimer F."/>
            <person name="Land M."/>
            <person name="Hauser L."/>
            <person name="Kyrpides N."/>
            <person name="Ovchinnikova G."/>
            <person name="Stolz J."/>
        </authorList>
    </citation>
    <scope>NUCLEOTIDE SEQUENCE [LARGE SCALE GENOMIC DNA]</scope>
    <source>
        <strain evidence="12">MLS10</strain>
    </source>
</reference>
<dbReference type="NCBIfam" id="TIGR00042">
    <property type="entry name" value="RdgB/HAM1 family non-canonical purine NTP pyrophosphatase"/>
    <property type="match status" value="1"/>
</dbReference>
<evidence type="ECO:0000256" key="3">
    <source>
        <dbReference type="ARBA" id="ARBA00022723"/>
    </source>
</evidence>
<evidence type="ECO:0000256" key="4">
    <source>
        <dbReference type="ARBA" id="ARBA00022741"/>
    </source>
</evidence>
<evidence type="ECO:0000256" key="2">
    <source>
        <dbReference type="ARBA" id="ARBA00011738"/>
    </source>
</evidence>
<name>D6XSY8_BACIE</name>
<protein>
    <recommendedName>
        <fullName evidence="10">dITP/XTP pyrophosphatase</fullName>
        <ecNumber evidence="10">3.6.1.66</ecNumber>
    </recommendedName>
    <alternativeName>
        <fullName evidence="10">Non-canonical purine NTP pyrophosphatase</fullName>
    </alternativeName>
    <alternativeName>
        <fullName evidence="10">Non-standard purine NTP pyrophosphatase</fullName>
    </alternativeName>
    <alternativeName>
        <fullName evidence="10">Nucleoside-triphosphate diphosphatase</fullName>
    </alternativeName>
    <alternativeName>
        <fullName evidence="10">Nucleoside-triphosphate pyrophosphatase</fullName>
        <shortName evidence="10">NTPase</shortName>
    </alternativeName>
</protein>
<dbReference type="Pfam" id="PF01725">
    <property type="entry name" value="Ham1p_like"/>
    <property type="match status" value="1"/>
</dbReference>
<dbReference type="STRING" id="439292.Bsel_1412"/>
<evidence type="ECO:0000256" key="6">
    <source>
        <dbReference type="ARBA" id="ARBA00022842"/>
    </source>
</evidence>
<dbReference type="InterPro" id="IPR020922">
    <property type="entry name" value="dITP/XTP_pyrophosphatase"/>
</dbReference>
<keyword evidence="7 10" id="KW-0546">Nucleotide metabolism</keyword>
<dbReference type="InterPro" id="IPR002637">
    <property type="entry name" value="RdgB/HAM1"/>
</dbReference>
<dbReference type="NCBIfam" id="NF011397">
    <property type="entry name" value="PRK14822.1"/>
    <property type="match status" value="1"/>
</dbReference>
<comment type="catalytic activity">
    <reaction evidence="9 10">
        <text>XTP + H2O = XMP + diphosphate + H(+)</text>
        <dbReference type="Rhea" id="RHEA:28610"/>
        <dbReference type="ChEBI" id="CHEBI:15377"/>
        <dbReference type="ChEBI" id="CHEBI:15378"/>
        <dbReference type="ChEBI" id="CHEBI:33019"/>
        <dbReference type="ChEBI" id="CHEBI:57464"/>
        <dbReference type="ChEBI" id="CHEBI:61314"/>
        <dbReference type="EC" id="3.6.1.66"/>
    </reaction>
</comment>
<dbReference type="eggNOG" id="COG0127">
    <property type="taxonomic scope" value="Bacteria"/>
</dbReference>
<dbReference type="RefSeq" id="WP_013172348.1">
    <property type="nucleotide sequence ID" value="NC_014219.1"/>
</dbReference>
<feature type="binding site" evidence="10">
    <location>
        <position position="71"/>
    </location>
    <ligand>
        <name>substrate</name>
    </ligand>
</feature>
<evidence type="ECO:0000313" key="12">
    <source>
        <dbReference type="EMBL" id="ADH98924.1"/>
    </source>
</evidence>
<dbReference type="PANTHER" id="PTHR11067">
    <property type="entry name" value="INOSINE TRIPHOSPHATE PYROPHOSPHATASE/HAM1 PROTEIN"/>
    <property type="match status" value="1"/>
</dbReference>
<dbReference type="GO" id="GO:0000166">
    <property type="term" value="F:nucleotide binding"/>
    <property type="evidence" value="ECO:0007669"/>
    <property type="project" value="UniProtKB-KW"/>
</dbReference>
<feature type="binding site" evidence="10">
    <location>
        <begin position="154"/>
        <end position="157"/>
    </location>
    <ligand>
        <name>substrate</name>
    </ligand>
</feature>
<evidence type="ECO:0000256" key="8">
    <source>
        <dbReference type="ARBA" id="ARBA00051875"/>
    </source>
</evidence>
<dbReference type="GO" id="GO:0017111">
    <property type="term" value="F:ribonucleoside triphosphate phosphatase activity"/>
    <property type="evidence" value="ECO:0007669"/>
    <property type="project" value="InterPro"/>
</dbReference>
<accession>D6XSY8</accession>
<dbReference type="GO" id="GO:0046872">
    <property type="term" value="F:metal ion binding"/>
    <property type="evidence" value="ECO:0007669"/>
    <property type="project" value="UniProtKB-KW"/>
</dbReference>
<dbReference type="Proteomes" id="UP000000271">
    <property type="component" value="Chromosome"/>
</dbReference>
<feature type="binding site" evidence="10">
    <location>
        <position position="70"/>
    </location>
    <ligand>
        <name>Mg(2+)</name>
        <dbReference type="ChEBI" id="CHEBI:18420"/>
    </ligand>
</feature>
<organism evidence="12 13">
    <name type="scientific">Bacillus selenitireducens (strain ATCC 700615 / DSM 15326 / MLS10)</name>
    <dbReference type="NCBI Taxonomy" id="439292"/>
    <lineage>
        <taxon>Bacteria</taxon>
        <taxon>Bacillati</taxon>
        <taxon>Bacillota</taxon>
        <taxon>Bacilli</taxon>
        <taxon>Bacillales</taxon>
        <taxon>Bacillaceae</taxon>
        <taxon>Salisediminibacterium</taxon>
    </lineage>
</organism>
<dbReference type="GO" id="GO:0009146">
    <property type="term" value="P:purine nucleoside triphosphate catabolic process"/>
    <property type="evidence" value="ECO:0007669"/>
    <property type="project" value="UniProtKB-UniRule"/>
</dbReference>
<dbReference type="AlphaFoldDB" id="D6XSY8"/>
<keyword evidence="3 10" id="KW-0479">Metal-binding</keyword>
<dbReference type="KEGG" id="bse:Bsel_1412"/>
<comment type="catalytic activity">
    <reaction evidence="10">
        <text>ITP + H2O = IMP + diphosphate + H(+)</text>
        <dbReference type="Rhea" id="RHEA:29399"/>
        <dbReference type="ChEBI" id="CHEBI:15377"/>
        <dbReference type="ChEBI" id="CHEBI:15378"/>
        <dbReference type="ChEBI" id="CHEBI:33019"/>
        <dbReference type="ChEBI" id="CHEBI:58053"/>
        <dbReference type="ChEBI" id="CHEBI:61402"/>
        <dbReference type="EC" id="3.6.1.66"/>
    </reaction>
</comment>
<feature type="binding site" evidence="10">
    <location>
        <begin position="8"/>
        <end position="13"/>
    </location>
    <ligand>
        <name>substrate</name>
    </ligand>
</feature>
<comment type="function">
    <text evidence="10">Pyrophosphatase that catalyzes the hydrolysis of nucleoside triphosphates to their monophosphate derivatives, with a high preference for the non-canonical purine nucleotides XTP (xanthosine triphosphate), dITP (deoxyinosine triphosphate) and ITP. Seems to function as a house-cleaning enzyme that removes non-canonical purine nucleotides from the nucleotide pool, thus preventing their incorporation into DNA/RNA and avoiding chromosomal lesions.</text>
</comment>
<dbReference type="CDD" id="cd00515">
    <property type="entry name" value="HAM1"/>
    <property type="match status" value="1"/>
</dbReference>
<comment type="subunit">
    <text evidence="2 10">Homodimer.</text>
</comment>
<comment type="cofactor">
    <cofactor evidence="10">
        <name>Mg(2+)</name>
        <dbReference type="ChEBI" id="CHEBI:18420"/>
    </cofactor>
    <text evidence="10">Binds 1 Mg(2+) ion per subunit.</text>
</comment>
<dbReference type="GO" id="GO:0005829">
    <property type="term" value="C:cytosol"/>
    <property type="evidence" value="ECO:0007669"/>
    <property type="project" value="TreeGrafter"/>
</dbReference>
<evidence type="ECO:0000256" key="5">
    <source>
        <dbReference type="ARBA" id="ARBA00022801"/>
    </source>
</evidence>
<dbReference type="OrthoDB" id="9807456at2"/>
<comment type="caution">
    <text evidence="10">Lacks conserved residue(s) required for the propagation of feature annotation.</text>
</comment>
<keyword evidence="5 10" id="KW-0378">Hydrolase</keyword>
<keyword evidence="13" id="KW-1185">Reference proteome</keyword>